<name>A0A8F2Z188_9BILA</name>
<reference evidence="3" key="2">
    <citation type="submission" date="2022-01" db="EMBL/GenBank/DDBJ databases">
        <title>Genome Sequence Resource for Two Populations of Ditylenchus destructor, the Migratory Endoparasitic Phytonematode.</title>
        <authorList>
            <person name="Zhang H."/>
            <person name="Lin R."/>
            <person name="Xie B."/>
        </authorList>
    </citation>
    <scope>NUCLEOTIDE SEQUENCE</scope>
    <source>
        <strain evidence="3">BazhouSP</strain>
    </source>
</reference>
<dbReference type="InterPro" id="IPR019819">
    <property type="entry name" value="Carboxylesterase_B_CS"/>
</dbReference>
<proteinExistence type="evidence at transcript level"/>
<dbReference type="PANTHER" id="PTHR11559">
    <property type="entry name" value="CARBOXYLESTERASE"/>
    <property type="match status" value="1"/>
</dbReference>
<reference evidence="4" key="1">
    <citation type="submission" date="2020-03" db="EMBL/GenBank/DDBJ databases">
        <authorList>
            <person name="Ma J."/>
            <person name="Li S."/>
            <person name="Wang P."/>
            <person name="Han F."/>
            <person name="Wang Q."/>
            <person name="Huo Y."/>
        </authorList>
    </citation>
    <scope>NUCLEOTIDE SEQUENCE</scope>
</reference>
<dbReference type="SUPFAM" id="SSF53474">
    <property type="entry name" value="alpha/beta-Hydrolases"/>
    <property type="match status" value="1"/>
</dbReference>
<dbReference type="PROSITE" id="PS00941">
    <property type="entry name" value="CARBOXYLESTERASE_B_2"/>
    <property type="match status" value="1"/>
</dbReference>
<feature type="signal peptide" evidence="1">
    <location>
        <begin position="1"/>
        <end position="21"/>
    </location>
</feature>
<organism evidence="4">
    <name type="scientific">Ditylenchus destructor</name>
    <dbReference type="NCBI Taxonomy" id="166010"/>
    <lineage>
        <taxon>Eukaryota</taxon>
        <taxon>Metazoa</taxon>
        <taxon>Ecdysozoa</taxon>
        <taxon>Nematoda</taxon>
        <taxon>Chromadorea</taxon>
        <taxon>Rhabditida</taxon>
        <taxon>Tylenchina</taxon>
        <taxon>Tylenchomorpha</taxon>
        <taxon>Sphaerularioidea</taxon>
        <taxon>Anguinidae</taxon>
        <taxon>Anguininae</taxon>
        <taxon>Ditylenchus</taxon>
    </lineage>
</organism>
<evidence type="ECO:0000313" key="5">
    <source>
        <dbReference type="Proteomes" id="UP001201812"/>
    </source>
</evidence>
<evidence type="ECO:0000256" key="1">
    <source>
        <dbReference type="SAM" id="SignalP"/>
    </source>
</evidence>
<sequence>MHVQNLILLLLLNYVIPIITADETEQTANEYGPIVQTLNGPVEGFQIDLDASTESSYTTADIFMGIPYAQAPIDDLRLEKPSPANNWTDVLHATELPPSCVPLHLLASFDYSEDCLFLNIFRPSKLTEDSELLPVLIFIHGGGFNLGGAFVEGYQNFSNNFVSQGIIVVTIQYRLGILGFFSDGSKELPGNLGLWDQREALIWIQKNIAAFHGDPKRVTLFGQSAGSASVSMLTISRHTRDLFQQAIQQSGSFLSPWAMNNRVVDTSLESAKALNCSLDDSTALKECLKQMALEDILFGIGDIEMTRADFEIVVYNPRVDGDFFDADPLQLVSEAAKKPTMIGFNSHEGMFLTLEYPDSVFAFRSPLKVEDPRTFDTEKDLIKCILEKVRNRVAGVPFTSKNRRAEEKLQRDLIQYYTRSGKWALKKKSKEFPFFLEKYTQLFSDVLFIIPALWEAKQKVKSGWSDVYLYQFDHVNRKMLKKLPFRGVVHGGEYPYTIGVHIFGNYELDKDDLKVKETINSALVQFVKTGSPSTTKLFWPAMDSVTKLRNARIGPKSIFEVHPKSIVERLQFWETLDSKYNLTQFYGLPTIKRVT</sequence>
<dbReference type="EMBL" id="JAKKPZ010000012">
    <property type="protein sequence ID" value="KAI1715061.1"/>
    <property type="molecule type" value="Genomic_DNA"/>
</dbReference>
<dbReference type="InterPro" id="IPR050309">
    <property type="entry name" value="Type-B_Carboxylest/Lipase"/>
</dbReference>
<dbReference type="EMBL" id="MT267532">
    <property type="protein sequence ID" value="QWX94376.1"/>
    <property type="molecule type" value="mRNA"/>
</dbReference>
<dbReference type="OrthoDB" id="5854651at2759"/>
<keyword evidence="1" id="KW-0732">Signal</keyword>
<evidence type="ECO:0000259" key="2">
    <source>
        <dbReference type="Pfam" id="PF00135"/>
    </source>
</evidence>
<evidence type="ECO:0000313" key="4">
    <source>
        <dbReference type="EMBL" id="QWX94376.1"/>
    </source>
</evidence>
<keyword evidence="5" id="KW-1185">Reference proteome</keyword>
<dbReference type="Gene3D" id="3.40.50.1820">
    <property type="entry name" value="alpha/beta hydrolase"/>
    <property type="match status" value="1"/>
</dbReference>
<dbReference type="AlphaFoldDB" id="A0A8F2Z188"/>
<dbReference type="InterPro" id="IPR002018">
    <property type="entry name" value="CarbesteraseB"/>
</dbReference>
<dbReference type="Proteomes" id="UP001201812">
    <property type="component" value="Unassembled WGS sequence"/>
</dbReference>
<accession>A0A8F2Z188</accession>
<feature type="domain" description="Carboxylesterase type B" evidence="2">
    <location>
        <begin position="33"/>
        <end position="544"/>
    </location>
</feature>
<gene>
    <name evidence="3" type="ORF">DdX_08340</name>
</gene>
<dbReference type="Pfam" id="PF00135">
    <property type="entry name" value="COesterase"/>
    <property type="match status" value="1"/>
</dbReference>
<feature type="chain" id="PRO_5042428690" evidence="1">
    <location>
        <begin position="22"/>
        <end position="595"/>
    </location>
</feature>
<protein>
    <submittedName>
        <fullName evidence="3">Carboxylesterase family domain-containing protein</fullName>
    </submittedName>
    <submittedName>
        <fullName evidence="4">Putative gut esterase 1</fullName>
    </submittedName>
</protein>
<dbReference type="InterPro" id="IPR029058">
    <property type="entry name" value="AB_hydrolase_fold"/>
</dbReference>
<evidence type="ECO:0000313" key="3">
    <source>
        <dbReference type="EMBL" id="KAI1715061.1"/>
    </source>
</evidence>